<sequence length="320" mass="36610">SSRRCRTSNPSRSSRNGPDSPPSYSVEENSDGEWVSYRTLPCSPIRSVNTCSLQRSYLSYDDSSSDGKRSERRSKKKRSKREKKESEKGTRSLQKKSSARSPVSTEKESQYITLSGSETDDVREGASSSKRIRRERKRNVVQTSPQVSRRSRNGLTTDDDDKKIDSIVFDTRSAMMRYKESEDILPAMRRTRSKKKKPSAADQRENEEYNRYYVGVKSRRGVEKELNKPGEFALYYEKPREGEMPAAVSLKIAYRSSTAQAYHFPIQAFEGTDGHNHYVVMQNKSDGKMFTSILSLVKHYSLYSHVDTSTGRLETFSIPH</sequence>
<dbReference type="InterPro" id="IPR036860">
    <property type="entry name" value="SH2_dom_sf"/>
</dbReference>
<dbReference type="EMBL" id="BTRK01000005">
    <property type="protein sequence ID" value="GMR50930.1"/>
    <property type="molecule type" value="Genomic_DNA"/>
</dbReference>
<feature type="compositionally biased region" description="Basic residues" evidence="2">
    <location>
        <begin position="70"/>
        <end position="81"/>
    </location>
</feature>
<evidence type="ECO:0000259" key="3">
    <source>
        <dbReference type="PROSITE" id="PS50001"/>
    </source>
</evidence>
<dbReference type="PANTHER" id="PTHR31128:SF6">
    <property type="entry name" value="SH2 DOMAIN-CONTAINING PROTEIN"/>
    <property type="match status" value="1"/>
</dbReference>
<feature type="compositionally biased region" description="Polar residues" evidence="2">
    <location>
        <begin position="99"/>
        <end position="117"/>
    </location>
</feature>
<keyword evidence="5" id="KW-1185">Reference proteome</keyword>
<feature type="region of interest" description="Disordered" evidence="2">
    <location>
        <begin position="56"/>
        <end position="161"/>
    </location>
</feature>
<feature type="non-terminal residue" evidence="4">
    <location>
        <position position="1"/>
    </location>
</feature>
<proteinExistence type="predicted"/>
<feature type="compositionally biased region" description="Polar residues" evidence="2">
    <location>
        <begin position="7"/>
        <end position="27"/>
    </location>
</feature>
<reference evidence="5" key="1">
    <citation type="submission" date="2022-10" db="EMBL/GenBank/DDBJ databases">
        <title>Genome assembly of Pristionchus species.</title>
        <authorList>
            <person name="Yoshida K."/>
            <person name="Sommer R.J."/>
        </authorList>
    </citation>
    <scope>NUCLEOTIDE SEQUENCE [LARGE SCALE GENOMIC DNA]</scope>
    <source>
        <strain evidence="5">RS5460</strain>
    </source>
</reference>
<evidence type="ECO:0000313" key="5">
    <source>
        <dbReference type="Proteomes" id="UP001328107"/>
    </source>
</evidence>
<dbReference type="Proteomes" id="UP001328107">
    <property type="component" value="Unassembled WGS sequence"/>
</dbReference>
<feature type="non-terminal residue" evidence="4">
    <location>
        <position position="320"/>
    </location>
</feature>
<feature type="region of interest" description="Disordered" evidence="2">
    <location>
        <begin position="182"/>
        <end position="206"/>
    </location>
</feature>
<dbReference type="Gene3D" id="3.30.505.10">
    <property type="entry name" value="SH2 domain"/>
    <property type="match status" value="1"/>
</dbReference>
<keyword evidence="1" id="KW-0727">SH2 domain</keyword>
<feature type="compositionally biased region" description="Basic residues" evidence="2">
    <location>
        <begin position="130"/>
        <end position="139"/>
    </location>
</feature>
<dbReference type="SUPFAM" id="SSF55550">
    <property type="entry name" value="SH2 domain"/>
    <property type="match status" value="1"/>
</dbReference>
<feature type="region of interest" description="Disordered" evidence="2">
    <location>
        <begin position="1"/>
        <end position="32"/>
    </location>
</feature>
<accession>A0AAN5CUU3</accession>
<evidence type="ECO:0000256" key="2">
    <source>
        <dbReference type="SAM" id="MobiDB-lite"/>
    </source>
</evidence>
<dbReference type="InterPro" id="IPR000980">
    <property type="entry name" value="SH2"/>
</dbReference>
<organism evidence="4 5">
    <name type="scientific">Pristionchus mayeri</name>
    <dbReference type="NCBI Taxonomy" id="1317129"/>
    <lineage>
        <taxon>Eukaryota</taxon>
        <taxon>Metazoa</taxon>
        <taxon>Ecdysozoa</taxon>
        <taxon>Nematoda</taxon>
        <taxon>Chromadorea</taxon>
        <taxon>Rhabditida</taxon>
        <taxon>Rhabditina</taxon>
        <taxon>Diplogasteromorpha</taxon>
        <taxon>Diplogasteroidea</taxon>
        <taxon>Neodiplogasteridae</taxon>
        <taxon>Pristionchus</taxon>
    </lineage>
</organism>
<dbReference type="PROSITE" id="PS50001">
    <property type="entry name" value="SH2"/>
    <property type="match status" value="1"/>
</dbReference>
<feature type="domain" description="SH2" evidence="3">
    <location>
        <begin position="212"/>
        <end position="320"/>
    </location>
</feature>
<protein>
    <recommendedName>
        <fullName evidence="3">SH2 domain-containing protein</fullName>
    </recommendedName>
</protein>
<evidence type="ECO:0000313" key="4">
    <source>
        <dbReference type="EMBL" id="GMR50930.1"/>
    </source>
</evidence>
<feature type="compositionally biased region" description="Basic residues" evidence="2">
    <location>
        <begin position="189"/>
        <end position="198"/>
    </location>
</feature>
<evidence type="ECO:0000256" key="1">
    <source>
        <dbReference type="PROSITE-ProRule" id="PRU00191"/>
    </source>
</evidence>
<gene>
    <name evidence="4" type="ORF">PMAYCL1PPCAC_21125</name>
</gene>
<dbReference type="PANTHER" id="PTHR31128">
    <property type="entry name" value="PROTEIN CBR-CLEC-135-RELATED"/>
    <property type="match status" value="1"/>
</dbReference>
<name>A0AAN5CUU3_9BILA</name>
<dbReference type="AlphaFoldDB" id="A0AAN5CUU3"/>
<comment type="caution">
    <text evidence="4">The sequence shown here is derived from an EMBL/GenBank/DDBJ whole genome shotgun (WGS) entry which is preliminary data.</text>
</comment>